<organism evidence="2 3">
    <name type="scientific">Sphingomonas hylomeconis</name>
    <dbReference type="NCBI Taxonomy" id="1395958"/>
    <lineage>
        <taxon>Bacteria</taxon>
        <taxon>Pseudomonadati</taxon>
        <taxon>Pseudomonadota</taxon>
        <taxon>Alphaproteobacteria</taxon>
        <taxon>Sphingomonadales</taxon>
        <taxon>Sphingomonadaceae</taxon>
        <taxon>Sphingomonas</taxon>
    </lineage>
</organism>
<dbReference type="RefSeq" id="WP_261294658.1">
    <property type="nucleotide sequence ID" value="NZ_JANQBK010000009.1"/>
</dbReference>
<accession>A0ABV7T2P9</accession>
<evidence type="ECO:0000313" key="2">
    <source>
        <dbReference type="EMBL" id="MFC3581920.1"/>
    </source>
</evidence>
<dbReference type="EMBL" id="JBHRXP010000009">
    <property type="protein sequence ID" value="MFC3581920.1"/>
    <property type="molecule type" value="Genomic_DNA"/>
</dbReference>
<evidence type="ECO:0000256" key="1">
    <source>
        <dbReference type="SAM" id="Phobius"/>
    </source>
</evidence>
<keyword evidence="1" id="KW-0472">Membrane</keyword>
<name>A0ABV7T2P9_9SPHN</name>
<keyword evidence="1" id="KW-0812">Transmembrane</keyword>
<dbReference type="Proteomes" id="UP001595713">
    <property type="component" value="Unassembled WGS sequence"/>
</dbReference>
<keyword evidence="1" id="KW-1133">Transmembrane helix</keyword>
<reference evidence="3" key="1">
    <citation type="journal article" date="2019" name="Int. J. Syst. Evol. Microbiol.">
        <title>The Global Catalogue of Microorganisms (GCM) 10K type strain sequencing project: providing services to taxonomists for standard genome sequencing and annotation.</title>
        <authorList>
            <consortium name="The Broad Institute Genomics Platform"/>
            <consortium name="The Broad Institute Genome Sequencing Center for Infectious Disease"/>
            <person name="Wu L."/>
            <person name="Ma J."/>
        </authorList>
    </citation>
    <scope>NUCLEOTIDE SEQUENCE [LARGE SCALE GENOMIC DNA]</scope>
    <source>
        <strain evidence="3">KCTC 42739</strain>
    </source>
</reference>
<protein>
    <submittedName>
        <fullName evidence="2">Uncharacterized protein</fullName>
    </submittedName>
</protein>
<evidence type="ECO:0000313" key="3">
    <source>
        <dbReference type="Proteomes" id="UP001595713"/>
    </source>
</evidence>
<feature type="transmembrane region" description="Helical" evidence="1">
    <location>
        <begin position="43"/>
        <end position="61"/>
    </location>
</feature>
<proteinExistence type="predicted"/>
<feature type="transmembrane region" description="Helical" evidence="1">
    <location>
        <begin position="68"/>
        <end position="85"/>
    </location>
</feature>
<keyword evidence="3" id="KW-1185">Reference proteome</keyword>
<sequence>MSKTDPSRSLLIGFALALGVVVSVGERAVFAASLGREIDLSEIDVLTMNMVLVAIPFLALALRSSKRLAPWAFALAATVGLRWWWLAKGIAYQRGPDGSGVDMFGALLMLLSPFAITAVALVIDRIVQRRSKGS</sequence>
<feature type="transmembrane region" description="Helical" evidence="1">
    <location>
        <begin position="105"/>
        <end position="123"/>
    </location>
</feature>
<comment type="caution">
    <text evidence="2">The sequence shown here is derived from an EMBL/GenBank/DDBJ whole genome shotgun (WGS) entry which is preliminary data.</text>
</comment>
<gene>
    <name evidence="2" type="ORF">ACFONA_17250</name>
</gene>